<dbReference type="AlphaFoldDB" id="A0AA86WZ30"/>
<gene>
    <name evidence="1" type="ORF">VCR31J2_1310023</name>
</gene>
<evidence type="ECO:0000313" key="2">
    <source>
        <dbReference type="Proteomes" id="UP000041625"/>
    </source>
</evidence>
<evidence type="ECO:0000313" key="1">
    <source>
        <dbReference type="EMBL" id="CDT74533.1"/>
    </source>
</evidence>
<dbReference type="Proteomes" id="UP000041625">
    <property type="component" value="Unassembled WGS sequence"/>
</dbReference>
<organism evidence="1 2">
    <name type="scientific">Vibrio coralliirubri</name>
    <dbReference type="NCBI Taxonomy" id="1516159"/>
    <lineage>
        <taxon>Bacteria</taxon>
        <taxon>Pseudomonadati</taxon>
        <taxon>Pseudomonadota</taxon>
        <taxon>Gammaproteobacteria</taxon>
        <taxon>Vibrionales</taxon>
        <taxon>Vibrionaceae</taxon>
        <taxon>Vibrio</taxon>
    </lineage>
</organism>
<accession>A0AA86WZ30</accession>
<sequence>MVILDYVRYDNATDSHLMVYDAFPAAQYYHSSESPVSTSENLRSLKTSDTLFKWKLWCSA</sequence>
<comment type="caution">
    <text evidence="1">The sequence shown here is derived from an EMBL/GenBank/DDBJ whole genome shotgun (WGS) entry which is preliminary data.</text>
</comment>
<reference evidence="1 2" key="1">
    <citation type="submission" date="2014-06" db="EMBL/GenBank/DDBJ databases">
        <authorList>
            <person name="Le Roux F."/>
        </authorList>
    </citation>
    <scope>NUCLEOTIDE SEQUENCE [LARGE SCALE GENOMIC DNA]</scope>
    <source>
        <strain evidence="1 2">J2-31</strain>
    </source>
</reference>
<protein>
    <submittedName>
        <fullName evidence="1">Uncharacterized protein</fullName>
    </submittedName>
</protein>
<keyword evidence="2" id="KW-1185">Reference proteome</keyword>
<dbReference type="EMBL" id="CCKJ01000037">
    <property type="protein sequence ID" value="CDT74533.1"/>
    <property type="molecule type" value="Genomic_DNA"/>
</dbReference>
<name>A0AA86WZ30_9VIBR</name>
<proteinExistence type="predicted"/>